<dbReference type="InterPro" id="IPR016181">
    <property type="entry name" value="Acyl_CoA_acyltransferase"/>
</dbReference>
<keyword evidence="2" id="KW-0808">Transferase</keyword>
<dbReference type="Pfam" id="PF00583">
    <property type="entry name" value="Acetyltransf_1"/>
    <property type="match status" value="1"/>
</dbReference>
<reference evidence="2 3" key="1">
    <citation type="submission" date="2016-10" db="EMBL/GenBank/DDBJ databases">
        <authorList>
            <person name="de Groot N.N."/>
        </authorList>
    </citation>
    <scope>NUCLEOTIDE SEQUENCE [LARGE SCALE GENOMIC DNA]</scope>
    <source>
        <strain evidence="2 3">DSM 44149</strain>
    </source>
</reference>
<evidence type="ECO:0000313" key="3">
    <source>
        <dbReference type="Proteomes" id="UP000183376"/>
    </source>
</evidence>
<accession>A0A1G9YAM8</accession>
<sequence length="230" mass="24979">MLASTVSCLDAWYASVFGLDRSDLWQRVTAVPRTKPGPIEGYYIVWRGEGVHVSAPPEAGRVVHEELTADSIKTIQNVPFWRDFAAARSLRVVGPSKHTYLDTDPGPAPGVVAVDAAAVSELRALVDEQDWAESGWNDQPAHTFGLYDQGRLVAASNLNSFAGQPRDIGVLVAPAWRGRGLSTAVGRHAASFAVHHYDFARWGAQSANRASCAAAQRLGFQPWCTQLTIR</sequence>
<protein>
    <submittedName>
        <fullName evidence="2">Acetyltransferase (GNAT) domain-containing protein</fullName>
    </submittedName>
</protein>
<dbReference type="OrthoDB" id="4824241at2"/>
<organism evidence="2 3">
    <name type="scientific">Allokutzneria albata</name>
    <name type="common">Kibdelosporangium albatum</name>
    <dbReference type="NCBI Taxonomy" id="211114"/>
    <lineage>
        <taxon>Bacteria</taxon>
        <taxon>Bacillati</taxon>
        <taxon>Actinomycetota</taxon>
        <taxon>Actinomycetes</taxon>
        <taxon>Pseudonocardiales</taxon>
        <taxon>Pseudonocardiaceae</taxon>
        <taxon>Allokutzneria</taxon>
    </lineage>
</organism>
<keyword evidence="3" id="KW-1185">Reference proteome</keyword>
<dbReference type="EMBL" id="LT629701">
    <property type="protein sequence ID" value="SDN05696.1"/>
    <property type="molecule type" value="Genomic_DNA"/>
</dbReference>
<dbReference type="InterPro" id="IPR000182">
    <property type="entry name" value="GNAT_dom"/>
</dbReference>
<dbReference type="SUPFAM" id="SSF55729">
    <property type="entry name" value="Acyl-CoA N-acyltransferases (Nat)"/>
    <property type="match status" value="1"/>
</dbReference>
<gene>
    <name evidence="2" type="ORF">SAMN04489726_4680</name>
</gene>
<proteinExistence type="predicted"/>
<dbReference type="AlphaFoldDB" id="A0A1G9YAM8"/>
<evidence type="ECO:0000259" key="1">
    <source>
        <dbReference type="PROSITE" id="PS51186"/>
    </source>
</evidence>
<dbReference type="GO" id="GO:0016747">
    <property type="term" value="F:acyltransferase activity, transferring groups other than amino-acyl groups"/>
    <property type="evidence" value="ECO:0007669"/>
    <property type="project" value="InterPro"/>
</dbReference>
<dbReference type="PROSITE" id="PS51186">
    <property type="entry name" value="GNAT"/>
    <property type="match status" value="1"/>
</dbReference>
<dbReference type="Proteomes" id="UP000183376">
    <property type="component" value="Chromosome I"/>
</dbReference>
<dbReference type="Gene3D" id="3.40.630.30">
    <property type="match status" value="1"/>
</dbReference>
<feature type="domain" description="N-acetyltransferase" evidence="1">
    <location>
        <begin position="98"/>
        <end position="230"/>
    </location>
</feature>
<dbReference type="RefSeq" id="WP_156051651.1">
    <property type="nucleotide sequence ID" value="NZ_JOEF01000030.1"/>
</dbReference>
<name>A0A1G9YAM8_ALLAB</name>
<evidence type="ECO:0000313" key="2">
    <source>
        <dbReference type="EMBL" id="SDN05696.1"/>
    </source>
</evidence>